<protein>
    <recommendedName>
        <fullName evidence="3">Ribosome-binding factor A</fullName>
    </recommendedName>
</protein>
<accession>A0A1I4PP66</accession>
<dbReference type="OrthoDB" id="7995475at2"/>
<evidence type="ECO:0008006" key="3">
    <source>
        <dbReference type="Google" id="ProtNLM"/>
    </source>
</evidence>
<name>A0A1I4PP66_9HYPH</name>
<proteinExistence type="predicted"/>
<organism evidence="1 2">
    <name type="scientific">Methylobacterium pseudosasicola</name>
    <dbReference type="NCBI Taxonomy" id="582667"/>
    <lineage>
        <taxon>Bacteria</taxon>
        <taxon>Pseudomonadati</taxon>
        <taxon>Pseudomonadota</taxon>
        <taxon>Alphaproteobacteria</taxon>
        <taxon>Hyphomicrobiales</taxon>
        <taxon>Methylobacteriaceae</taxon>
        <taxon>Methylobacterium</taxon>
    </lineage>
</organism>
<reference evidence="2" key="1">
    <citation type="submission" date="2016-10" db="EMBL/GenBank/DDBJ databases">
        <authorList>
            <person name="Varghese N."/>
            <person name="Submissions S."/>
        </authorList>
    </citation>
    <scope>NUCLEOTIDE SEQUENCE [LARGE SCALE GENOMIC DNA]</scope>
    <source>
        <strain evidence="2">BL36</strain>
    </source>
</reference>
<dbReference type="AlphaFoldDB" id="A0A1I4PP66"/>
<dbReference type="EMBL" id="FOTK01000025">
    <property type="protein sequence ID" value="SFM29263.1"/>
    <property type="molecule type" value="Genomic_DNA"/>
</dbReference>
<dbReference type="Proteomes" id="UP000199048">
    <property type="component" value="Unassembled WGS sequence"/>
</dbReference>
<evidence type="ECO:0000313" key="1">
    <source>
        <dbReference type="EMBL" id="SFM29263.1"/>
    </source>
</evidence>
<evidence type="ECO:0000313" key="2">
    <source>
        <dbReference type="Proteomes" id="UP000199048"/>
    </source>
</evidence>
<gene>
    <name evidence="1" type="ORF">SAMN05192568_102594</name>
</gene>
<sequence length="99" mass="11084">MIGTEISPALQAAIEAVVRQELGRFGVSEVEVIDSEDADGDPVILVNVHYRDPEAEPDFKVASKALTKLNDKLFELKEPRFAYIRHKVPEATPEPRGRR</sequence>
<keyword evidence="2" id="KW-1185">Reference proteome</keyword>
<dbReference type="RefSeq" id="WP_092043933.1">
    <property type="nucleotide sequence ID" value="NZ_FOTK01000025.1"/>
</dbReference>